<keyword evidence="4 9" id="KW-0444">Lipid biosynthesis</keyword>
<dbReference type="RefSeq" id="WP_006051860.1">
    <property type="nucleotide sequence ID" value="NZ_ATXV01000020.1"/>
</dbReference>
<comment type="function">
    <text evidence="1 9">This protein is a component of the acetyl coenzyme A carboxylase complex; first, biotin carboxylase catalyzes the carboxylation of the carrier protein and then the transcarboxylase transfers the carboxyl group to form malonyl-CoA.</text>
</comment>
<evidence type="ECO:0000256" key="5">
    <source>
        <dbReference type="ARBA" id="ARBA00022832"/>
    </source>
</evidence>
<dbReference type="PRINTS" id="PR01071">
    <property type="entry name" value="ACOABIOTINCC"/>
</dbReference>
<keyword evidence="5 9" id="KW-0276">Fatty acid metabolism</keyword>
<dbReference type="SUPFAM" id="SSF51230">
    <property type="entry name" value="Single hybrid motif"/>
    <property type="match status" value="1"/>
</dbReference>
<dbReference type="KEGG" id="pgp:CUJ91_15485"/>
<sequence length="159" mass="16415">MDLRKLKTLIDLVSESGISELEVTEGEGKVRIVKNAPPVYVQQSPSYAPQQFAQGAPANGGEAPAAGAAAGAPATPAAAAPQGHVVTSPMVGTFYRAPSPGAEPFVQVGDTVKEGQTICIIEAMKLLNEIESDKSGVVKEILVENGQAVEYGQPLFVVG</sequence>
<dbReference type="CDD" id="cd06850">
    <property type="entry name" value="biotinyl_domain"/>
    <property type="match status" value="1"/>
</dbReference>
<dbReference type="AlphaFoldDB" id="A0ABD5CDH9"/>
<dbReference type="PANTHER" id="PTHR45266">
    <property type="entry name" value="OXALOACETATE DECARBOXYLASE ALPHA CHAIN"/>
    <property type="match status" value="1"/>
</dbReference>
<dbReference type="GO" id="GO:0006633">
    <property type="term" value="P:fatty acid biosynthetic process"/>
    <property type="evidence" value="ECO:0007669"/>
    <property type="project" value="UniProtKB-KW"/>
</dbReference>
<dbReference type="InterPro" id="IPR000089">
    <property type="entry name" value="Biotin_lipoyl"/>
</dbReference>
<evidence type="ECO:0000313" key="13">
    <source>
        <dbReference type="Proteomes" id="UP001245184"/>
    </source>
</evidence>
<dbReference type="NCBIfam" id="TIGR00531">
    <property type="entry name" value="BCCP"/>
    <property type="match status" value="1"/>
</dbReference>
<keyword evidence="7 9" id="KW-0275">Fatty acid biosynthesis</keyword>
<dbReference type="PANTHER" id="PTHR45266:SF3">
    <property type="entry name" value="OXALOACETATE DECARBOXYLASE ALPHA CHAIN"/>
    <property type="match status" value="1"/>
</dbReference>
<evidence type="ECO:0000313" key="12">
    <source>
        <dbReference type="EMBL" id="MDR6202605.1"/>
    </source>
</evidence>
<organism evidence="12 13">
    <name type="scientific">Paraburkholderia graminis</name>
    <dbReference type="NCBI Taxonomy" id="60548"/>
    <lineage>
        <taxon>Bacteria</taxon>
        <taxon>Pseudomonadati</taxon>
        <taxon>Pseudomonadota</taxon>
        <taxon>Betaproteobacteria</taxon>
        <taxon>Burkholderiales</taxon>
        <taxon>Burkholderiaceae</taxon>
        <taxon>Paraburkholderia</taxon>
    </lineage>
</organism>
<evidence type="ECO:0000256" key="7">
    <source>
        <dbReference type="ARBA" id="ARBA00023160"/>
    </source>
</evidence>
<comment type="pathway">
    <text evidence="2 9">Lipid metabolism; fatty acid biosynthesis.</text>
</comment>
<accession>A0ABD5CDH9</accession>
<dbReference type="Pfam" id="PF00364">
    <property type="entry name" value="Biotin_lipoyl"/>
    <property type="match status" value="1"/>
</dbReference>
<evidence type="ECO:0000259" key="11">
    <source>
        <dbReference type="PROSITE" id="PS50968"/>
    </source>
</evidence>
<evidence type="ECO:0000256" key="2">
    <source>
        <dbReference type="ARBA" id="ARBA00005194"/>
    </source>
</evidence>
<dbReference type="FunFam" id="2.40.50.100:FF:000003">
    <property type="entry name" value="Acetyl-CoA carboxylase biotin carboxyl carrier protein"/>
    <property type="match status" value="1"/>
</dbReference>
<dbReference type="GeneID" id="97002918"/>
<evidence type="ECO:0000256" key="6">
    <source>
        <dbReference type="ARBA" id="ARBA00023098"/>
    </source>
</evidence>
<keyword evidence="6 9" id="KW-0443">Lipid metabolism</keyword>
<gene>
    <name evidence="12" type="ORF">QF025_001325</name>
</gene>
<evidence type="ECO:0000256" key="8">
    <source>
        <dbReference type="ARBA" id="ARBA00023267"/>
    </source>
</evidence>
<dbReference type="NCBIfam" id="NF005457">
    <property type="entry name" value="PRK07051.1"/>
    <property type="match status" value="1"/>
</dbReference>
<feature type="domain" description="Lipoyl-binding" evidence="11">
    <location>
        <begin position="83"/>
        <end position="159"/>
    </location>
</feature>
<dbReference type="Proteomes" id="UP001245184">
    <property type="component" value="Unassembled WGS sequence"/>
</dbReference>
<feature type="compositionally biased region" description="Low complexity" evidence="10">
    <location>
        <begin position="53"/>
        <end position="80"/>
    </location>
</feature>
<reference evidence="12 13" key="1">
    <citation type="submission" date="2023-08" db="EMBL/GenBank/DDBJ databases">
        <title>Genome sequencing of plant associated microbes to promote plant fitness in Sorghum bicolor and Oryza sativa.</title>
        <authorList>
            <person name="Coleman-Derr D."/>
        </authorList>
    </citation>
    <scope>NUCLEOTIDE SEQUENCE [LARGE SCALE GENOMIC DNA]</scope>
    <source>
        <strain evidence="12 13">SLBN-33</strain>
    </source>
</reference>
<evidence type="ECO:0000256" key="10">
    <source>
        <dbReference type="SAM" id="MobiDB-lite"/>
    </source>
</evidence>
<feature type="region of interest" description="Disordered" evidence="10">
    <location>
        <begin position="51"/>
        <end position="80"/>
    </location>
</feature>
<evidence type="ECO:0000256" key="9">
    <source>
        <dbReference type="RuleBase" id="RU364072"/>
    </source>
</evidence>
<dbReference type="InterPro" id="IPR001249">
    <property type="entry name" value="AcCoA_biotinCC"/>
</dbReference>
<dbReference type="PROSITE" id="PS50968">
    <property type="entry name" value="BIOTINYL_LIPOYL"/>
    <property type="match status" value="1"/>
</dbReference>
<dbReference type="InterPro" id="IPR011053">
    <property type="entry name" value="Single_hybrid_motif"/>
</dbReference>
<evidence type="ECO:0000256" key="4">
    <source>
        <dbReference type="ARBA" id="ARBA00022516"/>
    </source>
</evidence>
<evidence type="ECO:0000256" key="3">
    <source>
        <dbReference type="ARBA" id="ARBA00017562"/>
    </source>
</evidence>
<protein>
    <recommendedName>
        <fullName evidence="3 9">Biotin carboxyl carrier protein of acetyl-CoA carboxylase</fullName>
    </recommendedName>
</protein>
<dbReference type="EMBL" id="JAVIZN010000002">
    <property type="protein sequence ID" value="MDR6202605.1"/>
    <property type="molecule type" value="Genomic_DNA"/>
</dbReference>
<dbReference type="PROSITE" id="PS00188">
    <property type="entry name" value="BIOTIN"/>
    <property type="match status" value="1"/>
</dbReference>
<evidence type="ECO:0000256" key="1">
    <source>
        <dbReference type="ARBA" id="ARBA00003761"/>
    </source>
</evidence>
<proteinExistence type="predicted"/>
<comment type="caution">
    <text evidence="12">The sequence shown here is derived from an EMBL/GenBank/DDBJ whole genome shotgun (WGS) entry which is preliminary data.</text>
</comment>
<dbReference type="InterPro" id="IPR001882">
    <property type="entry name" value="Biotin_BS"/>
</dbReference>
<dbReference type="InterPro" id="IPR050709">
    <property type="entry name" value="Biotin_Carboxyl_Carrier/Decarb"/>
</dbReference>
<dbReference type="Gene3D" id="2.40.50.100">
    <property type="match status" value="1"/>
</dbReference>
<name>A0ABD5CDH9_9BURK</name>
<keyword evidence="8 9" id="KW-0092">Biotin</keyword>